<comment type="caution">
    <text evidence="1">The sequence shown here is derived from an EMBL/GenBank/DDBJ whole genome shotgun (WGS) entry which is preliminary data.</text>
</comment>
<keyword evidence="2" id="KW-1185">Reference proteome</keyword>
<dbReference type="RefSeq" id="WP_211841002.1">
    <property type="nucleotide sequence ID" value="NZ_VFPT01000001.1"/>
</dbReference>
<evidence type="ECO:0008006" key="3">
    <source>
        <dbReference type="Google" id="ProtNLM"/>
    </source>
</evidence>
<organism evidence="1 2">
    <name type="scientific">Roseinatronobacter monicus</name>
    <dbReference type="NCBI Taxonomy" id="393481"/>
    <lineage>
        <taxon>Bacteria</taxon>
        <taxon>Pseudomonadati</taxon>
        <taxon>Pseudomonadota</taxon>
        <taxon>Alphaproteobacteria</taxon>
        <taxon>Rhodobacterales</taxon>
        <taxon>Paracoccaceae</taxon>
        <taxon>Roseinatronobacter</taxon>
    </lineage>
</organism>
<dbReference type="AlphaFoldDB" id="A0A543KCZ7"/>
<dbReference type="PIRSF" id="PIRSF012608">
    <property type="entry name" value="UCP012608"/>
    <property type="match status" value="1"/>
</dbReference>
<sequence>MNFRDHARVQSKACAALGSAFTARLLDVLADRLAPGPSVAERLLNWPADRLGPDAVALRLAGALHHLVLSNKAPVLRRLYDSPEVASDSQLWRVVDAALRLYASDILVTLDSAPQTNELRRSAVLIAAANWLAATYKLPLVLSELGSSAGLNLLWDNYTLDIDGQRFGAADSPVVLTPEWHGDLPEQVRPVIRARAGVDLNPLDPDADRLRLLSYIWPDQPDRMTRTAHALDIAIEKRPQIARANAIDWLETRLARPVPHAIHLVFHTIAWQYFTPEDQTRGLDILARAGAKCRMDEPLAYLSMEDDGTRPGAALNLHLWPENVQFNLGRADFHGRWVEWHAPAP</sequence>
<evidence type="ECO:0000313" key="1">
    <source>
        <dbReference type="EMBL" id="TQM92959.1"/>
    </source>
</evidence>
<evidence type="ECO:0000313" key="2">
    <source>
        <dbReference type="Proteomes" id="UP000320582"/>
    </source>
</evidence>
<dbReference type="InterPro" id="IPR011200">
    <property type="entry name" value="UCP012608"/>
</dbReference>
<gene>
    <name evidence="1" type="ORF">BD293_1582</name>
</gene>
<dbReference type="Proteomes" id="UP000320582">
    <property type="component" value="Unassembled WGS sequence"/>
</dbReference>
<reference evidence="1 2" key="1">
    <citation type="submission" date="2019-06" db="EMBL/GenBank/DDBJ databases">
        <title>Genomic Encyclopedia of Archaeal and Bacterial Type Strains, Phase II (KMG-II): from individual species to whole genera.</title>
        <authorList>
            <person name="Goeker M."/>
        </authorList>
    </citation>
    <scope>NUCLEOTIDE SEQUENCE [LARGE SCALE GENOMIC DNA]</scope>
    <source>
        <strain evidence="1 2">DSM 18423</strain>
    </source>
</reference>
<dbReference type="Pfam" id="PF10094">
    <property type="entry name" value="DUF2332"/>
    <property type="match status" value="1"/>
</dbReference>
<protein>
    <recommendedName>
        <fullName evidence="3">DUF2332 family protein</fullName>
    </recommendedName>
</protein>
<name>A0A543KCZ7_9RHOB</name>
<accession>A0A543KCZ7</accession>
<dbReference type="EMBL" id="VFPT01000001">
    <property type="protein sequence ID" value="TQM92959.1"/>
    <property type="molecule type" value="Genomic_DNA"/>
</dbReference>
<proteinExistence type="predicted"/>